<evidence type="ECO:0000313" key="2">
    <source>
        <dbReference type="Proteomes" id="UP001174909"/>
    </source>
</evidence>
<evidence type="ECO:0000313" key="1">
    <source>
        <dbReference type="EMBL" id="CAI8020925.1"/>
    </source>
</evidence>
<protein>
    <submittedName>
        <fullName evidence="1">Uncharacterized protein</fullName>
    </submittedName>
</protein>
<name>A0AA35S012_GEOBA</name>
<organism evidence="1 2">
    <name type="scientific">Geodia barretti</name>
    <name type="common">Barrett's horny sponge</name>
    <dbReference type="NCBI Taxonomy" id="519541"/>
    <lineage>
        <taxon>Eukaryota</taxon>
        <taxon>Metazoa</taxon>
        <taxon>Porifera</taxon>
        <taxon>Demospongiae</taxon>
        <taxon>Heteroscleromorpha</taxon>
        <taxon>Tetractinellida</taxon>
        <taxon>Astrophorina</taxon>
        <taxon>Geodiidae</taxon>
        <taxon>Geodia</taxon>
    </lineage>
</organism>
<accession>A0AA35S012</accession>
<comment type="caution">
    <text evidence="1">The sequence shown here is derived from an EMBL/GenBank/DDBJ whole genome shotgun (WGS) entry which is preliminary data.</text>
</comment>
<proteinExistence type="predicted"/>
<sequence length="117" mass="12763">FVGLYYGRTRQWFSLSGNSGHTETCPGSVNSVTGFDHLHKWFICGGEVFRIYAYGKNDGAALDEEDDIVLYYPAGGSYARFPSNGGVGVHACPLGQLPPASDKFDHCLENLIKVTVK</sequence>
<dbReference type="EMBL" id="CASHTH010001855">
    <property type="protein sequence ID" value="CAI8020925.1"/>
    <property type="molecule type" value="Genomic_DNA"/>
</dbReference>
<dbReference type="Proteomes" id="UP001174909">
    <property type="component" value="Unassembled WGS sequence"/>
</dbReference>
<dbReference type="AlphaFoldDB" id="A0AA35S012"/>
<gene>
    <name evidence="1" type="ORF">GBAR_LOCUS12465</name>
</gene>
<reference evidence="1" key="1">
    <citation type="submission" date="2023-03" db="EMBL/GenBank/DDBJ databases">
        <authorList>
            <person name="Steffen K."/>
            <person name="Cardenas P."/>
        </authorList>
    </citation>
    <scope>NUCLEOTIDE SEQUENCE</scope>
</reference>
<feature type="non-terminal residue" evidence="1">
    <location>
        <position position="117"/>
    </location>
</feature>
<keyword evidence="2" id="KW-1185">Reference proteome</keyword>